<name>A0A5C8NVD7_9BACI</name>
<dbReference type="RefSeq" id="WP_147666947.1">
    <property type="nucleotide sequence ID" value="NZ_VDUW01000004.1"/>
</dbReference>
<protein>
    <submittedName>
        <fullName evidence="5">TetR/AcrR family transcriptional regulator</fullName>
    </submittedName>
</protein>
<evidence type="ECO:0000256" key="1">
    <source>
        <dbReference type="ARBA" id="ARBA00022491"/>
    </source>
</evidence>
<dbReference type="Pfam" id="PF17922">
    <property type="entry name" value="TetR_C_17"/>
    <property type="match status" value="1"/>
</dbReference>
<dbReference type="Gene3D" id="1.10.357.10">
    <property type="entry name" value="Tetracycline Repressor, domain 2"/>
    <property type="match status" value="1"/>
</dbReference>
<gene>
    <name evidence="5" type="ORF">FHP05_08210</name>
</gene>
<reference evidence="5 6" key="1">
    <citation type="submission" date="2019-06" db="EMBL/GenBank/DDBJ databases">
        <title>Cerasibacillus sp. nov., isolated from maize field.</title>
        <authorList>
            <person name="Lin S.-Y."/>
            <person name="Tsai C.-F."/>
            <person name="Young C.-C."/>
        </authorList>
    </citation>
    <scope>NUCLEOTIDE SEQUENCE [LARGE SCALE GENOMIC DNA]</scope>
    <source>
        <strain evidence="5 6">CC-CFT480</strain>
    </source>
</reference>
<evidence type="ECO:0000256" key="3">
    <source>
        <dbReference type="PROSITE-ProRule" id="PRU00335"/>
    </source>
</evidence>
<keyword evidence="2 3" id="KW-0238">DNA-binding</keyword>
<dbReference type="PROSITE" id="PS50977">
    <property type="entry name" value="HTH_TETR_2"/>
    <property type="match status" value="1"/>
</dbReference>
<comment type="caution">
    <text evidence="5">The sequence shown here is derived from an EMBL/GenBank/DDBJ whole genome shotgun (WGS) entry which is preliminary data.</text>
</comment>
<dbReference type="EMBL" id="VDUW01000004">
    <property type="protein sequence ID" value="TXL65109.1"/>
    <property type="molecule type" value="Genomic_DNA"/>
</dbReference>
<keyword evidence="6" id="KW-1185">Reference proteome</keyword>
<organism evidence="5 6">
    <name type="scientific">Cerasibacillus terrae</name>
    <dbReference type="NCBI Taxonomy" id="2498845"/>
    <lineage>
        <taxon>Bacteria</taxon>
        <taxon>Bacillati</taxon>
        <taxon>Bacillota</taxon>
        <taxon>Bacilli</taxon>
        <taxon>Bacillales</taxon>
        <taxon>Bacillaceae</taxon>
        <taxon>Cerasibacillus</taxon>
    </lineage>
</organism>
<dbReference type="Pfam" id="PF00440">
    <property type="entry name" value="TetR_N"/>
    <property type="match status" value="1"/>
</dbReference>
<accession>A0A5C8NVD7</accession>
<feature type="DNA-binding region" description="H-T-H motif" evidence="3">
    <location>
        <begin position="32"/>
        <end position="51"/>
    </location>
</feature>
<dbReference type="Proteomes" id="UP000321574">
    <property type="component" value="Unassembled WGS sequence"/>
</dbReference>
<dbReference type="PANTHER" id="PTHR43479:SF21">
    <property type="entry name" value="TRANSCRIPTIONAL REGULATOR, TETR FAMILY"/>
    <property type="match status" value="1"/>
</dbReference>
<dbReference type="InterPro" id="IPR041612">
    <property type="entry name" value="YfiR_C"/>
</dbReference>
<dbReference type="GO" id="GO:0003677">
    <property type="term" value="F:DNA binding"/>
    <property type="evidence" value="ECO:0007669"/>
    <property type="project" value="UniProtKB-UniRule"/>
</dbReference>
<dbReference type="PANTHER" id="PTHR43479">
    <property type="entry name" value="ACREF/ENVCD OPERON REPRESSOR-RELATED"/>
    <property type="match status" value="1"/>
</dbReference>
<evidence type="ECO:0000256" key="2">
    <source>
        <dbReference type="ARBA" id="ARBA00023125"/>
    </source>
</evidence>
<dbReference type="InterPro" id="IPR009057">
    <property type="entry name" value="Homeodomain-like_sf"/>
</dbReference>
<keyword evidence="1" id="KW-0678">Repressor</keyword>
<dbReference type="AlphaFoldDB" id="A0A5C8NVD7"/>
<sequence length="197" mass="23303">MDGFEKRKQQKKEDILNASLTLFKKYGVQRVSVTEIAKKANVSQVTIYNYFGSKNNLAHEVIIFYVDQVWEGYEQLFDSNAPFLDKIKQVIFDKTMEANHINQEFFEYFMKEYTDEGGNNYIEEMYTKKALPRFMDLFKEGREQGYINPNISNEAILLYIQIFKEYMQKGDVTKEILPFTEELTKLFFYGIAGKEKD</sequence>
<dbReference type="SUPFAM" id="SSF46689">
    <property type="entry name" value="Homeodomain-like"/>
    <property type="match status" value="1"/>
</dbReference>
<dbReference type="OrthoDB" id="113732at2"/>
<evidence type="ECO:0000313" key="6">
    <source>
        <dbReference type="Proteomes" id="UP000321574"/>
    </source>
</evidence>
<dbReference type="InterPro" id="IPR050624">
    <property type="entry name" value="HTH-type_Tx_Regulator"/>
</dbReference>
<dbReference type="InterPro" id="IPR001647">
    <property type="entry name" value="HTH_TetR"/>
</dbReference>
<feature type="domain" description="HTH tetR-type" evidence="4">
    <location>
        <begin position="9"/>
        <end position="69"/>
    </location>
</feature>
<dbReference type="PRINTS" id="PR00455">
    <property type="entry name" value="HTHTETR"/>
</dbReference>
<evidence type="ECO:0000313" key="5">
    <source>
        <dbReference type="EMBL" id="TXL65109.1"/>
    </source>
</evidence>
<proteinExistence type="predicted"/>
<evidence type="ECO:0000259" key="4">
    <source>
        <dbReference type="PROSITE" id="PS50977"/>
    </source>
</evidence>